<dbReference type="Pfam" id="PF02776">
    <property type="entry name" value="TPP_enzyme_N"/>
    <property type="match status" value="1"/>
</dbReference>
<keyword evidence="7" id="KW-1185">Reference proteome</keyword>
<evidence type="ECO:0000256" key="2">
    <source>
        <dbReference type="ARBA" id="ARBA00023052"/>
    </source>
</evidence>
<dbReference type="InterPro" id="IPR000399">
    <property type="entry name" value="TPP-bd_CS"/>
</dbReference>
<feature type="domain" description="Thiamine pyrophosphate enzyme TPP-binding" evidence="4">
    <location>
        <begin position="225"/>
        <end position="345"/>
    </location>
</feature>
<dbReference type="InterPro" id="IPR012001">
    <property type="entry name" value="Thiamin_PyroP_enz_TPP-bd_dom"/>
</dbReference>
<dbReference type="InterPro" id="IPR011766">
    <property type="entry name" value="TPP_enzyme_TPP-bd"/>
</dbReference>
<keyword evidence="3 6" id="KW-0456">Lyase</keyword>
<dbReference type="Gene3D" id="3.40.50.970">
    <property type="match status" value="2"/>
</dbReference>
<gene>
    <name evidence="6" type="primary">aepY</name>
    <name evidence="6" type="ORF">NBZ79_03290</name>
</gene>
<name>A0ABY4W4N1_9PROT</name>
<dbReference type="CDD" id="cd07035">
    <property type="entry name" value="TPP_PYR_POX_like"/>
    <property type="match status" value="1"/>
</dbReference>
<evidence type="ECO:0000256" key="1">
    <source>
        <dbReference type="ARBA" id="ARBA00022793"/>
    </source>
</evidence>
<dbReference type="GO" id="GO:0033980">
    <property type="term" value="F:phosphonopyruvate decarboxylase activity"/>
    <property type="evidence" value="ECO:0007669"/>
    <property type="project" value="UniProtKB-EC"/>
</dbReference>
<dbReference type="InterPro" id="IPR029061">
    <property type="entry name" value="THDP-binding"/>
</dbReference>
<evidence type="ECO:0000256" key="3">
    <source>
        <dbReference type="ARBA" id="ARBA00023239"/>
    </source>
</evidence>
<dbReference type="EC" id="4.1.1.82" evidence="6"/>
<dbReference type="SUPFAM" id="SSF52518">
    <property type="entry name" value="Thiamin diphosphate-binding fold (THDP-binding)"/>
    <property type="match status" value="2"/>
</dbReference>
<reference evidence="6" key="1">
    <citation type="submission" date="2022-06" db="EMBL/GenBank/DDBJ databases">
        <title>Sneathiella actinostolidae sp. nov., isolated from a sea anemonein the Western Pacific Ocean.</title>
        <authorList>
            <person name="Wei M.J."/>
        </authorList>
    </citation>
    <scope>NUCLEOTIDE SEQUENCE</scope>
    <source>
        <strain evidence="6">PHK-P5</strain>
    </source>
</reference>
<dbReference type="Pfam" id="PF02775">
    <property type="entry name" value="TPP_enzyme_C"/>
    <property type="match status" value="1"/>
</dbReference>
<dbReference type="PANTHER" id="PTHR42818:SF1">
    <property type="entry name" value="SULFOPYRUVATE DECARBOXYLASE"/>
    <property type="match status" value="1"/>
</dbReference>
<dbReference type="Proteomes" id="UP001056291">
    <property type="component" value="Chromosome"/>
</dbReference>
<protein>
    <submittedName>
        <fullName evidence="6">Phosphonopyruvate decarboxylase</fullName>
        <ecNumber evidence="6">4.1.1.82</ecNumber>
    </submittedName>
</protein>
<dbReference type="EMBL" id="CP098747">
    <property type="protein sequence ID" value="USG61998.1"/>
    <property type="molecule type" value="Genomic_DNA"/>
</dbReference>
<dbReference type="PANTHER" id="PTHR42818">
    <property type="entry name" value="SULFOPYRUVATE DECARBOXYLASE SUBUNIT ALPHA"/>
    <property type="match status" value="1"/>
</dbReference>
<sequence length="376" mass="40906">MTRPNVFFGTLKDTDIDFFTGVPDSLLKSFCAYVTDNTTEKNHVIASNEGAAVGLAIGYHLSTGKIPLVYFQNSGLGNAINPLMSLADSDVYSIPMLLLIGWRGEPGVPDEPQHVKQGRVLLEKLDAMEIPYWVLSGEEEDDLQSLQSAVLSARENNFPVALVAKKGSFAPYLQPEKEASSLPLSREEGIQRIIDCTSTDDIIVATTGMASRELFEYRAHCDQGHQRDFLTVGGMGHTSQIALGISMQKPDRRVICLDGDGAALMHLGSMAIIGSSKCHNFKHIILNNGAHDSVGGQPTVGFTVSLSEIAKSCGYIRSDVVDNAEDLEQSLKEFLSSDGPALLEVKIKTGNRKDLGRPTISPTQNKENFMRFIQSS</sequence>
<dbReference type="PROSITE" id="PS00187">
    <property type="entry name" value="TPP_ENZYMES"/>
    <property type="match status" value="1"/>
</dbReference>
<feature type="domain" description="Thiamine pyrophosphate enzyme N-terminal TPP-binding" evidence="5">
    <location>
        <begin position="5"/>
        <end position="117"/>
    </location>
</feature>
<dbReference type="InterPro" id="IPR017684">
    <property type="entry name" value="Phosphono-pyrv_decarboxylase"/>
</dbReference>
<dbReference type="CDD" id="cd03371">
    <property type="entry name" value="TPP_PpyrDC"/>
    <property type="match status" value="1"/>
</dbReference>
<evidence type="ECO:0000259" key="4">
    <source>
        <dbReference type="Pfam" id="PF02775"/>
    </source>
</evidence>
<evidence type="ECO:0000313" key="7">
    <source>
        <dbReference type="Proteomes" id="UP001056291"/>
    </source>
</evidence>
<keyword evidence="2" id="KW-0786">Thiamine pyrophosphate</keyword>
<dbReference type="RefSeq" id="WP_251935500.1">
    <property type="nucleotide sequence ID" value="NZ_CP098747.1"/>
</dbReference>
<evidence type="ECO:0000313" key="6">
    <source>
        <dbReference type="EMBL" id="USG61998.1"/>
    </source>
</evidence>
<evidence type="ECO:0000259" key="5">
    <source>
        <dbReference type="Pfam" id="PF02776"/>
    </source>
</evidence>
<accession>A0ABY4W4N1</accession>
<organism evidence="6 7">
    <name type="scientific">Sneathiella marina</name>
    <dbReference type="NCBI Taxonomy" id="2950108"/>
    <lineage>
        <taxon>Bacteria</taxon>
        <taxon>Pseudomonadati</taxon>
        <taxon>Pseudomonadota</taxon>
        <taxon>Alphaproteobacteria</taxon>
        <taxon>Sneathiellales</taxon>
        <taxon>Sneathiellaceae</taxon>
        <taxon>Sneathiella</taxon>
    </lineage>
</organism>
<dbReference type="NCBIfam" id="TIGR03297">
    <property type="entry name" value="Ppyr-DeCO2ase"/>
    <property type="match status" value="1"/>
</dbReference>
<keyword evidence="1" id="KW-0210">Decarboxylase</keyword>
<proteinExistence type="predicted"/>
<dbReference type="InterPro" id="IPR051818">
    <property type="entry name" value="TPP_dependent_decarboxylase"/>
</dbReference>